<evidence type="ECO:0000313" key="1">
    <source>
        <dbReference type="EMBL" id="MBW7458696.1"/>
    </source>
</evidence>
<dbReference type="Gene3D" id="3.20.20.80">
    <property type="entry name" value="Glycosidases"/>
    <property type="match status" value="1"/>
</dbReference>
<reference evidence="1 2" key="1">
    <citation type="submission" date="2021-07" db="EMBL/GenBank/DDBJ databases">
        <title>Paenibacillus radiodurans sp. nov., isolated from the southeastern edge of Tengger Desert.</title>
        <authorList>
            <person name="Zhang G."/>
        </authorList>
    </citation>
    <scope>NUCLEOTIDE SEQUENCE [LARGE SCALE GENOMIC DNA]</scope>
    <source>
        <strain evidence="1 2">CCM 7311</strain>
    </source>
</reference>
<organism evidence="1 2">
    <name type="scientific">Paenibacillus sepulcri</name>
    <dbReference type="NCBI Taxonomy" id="359917"/>
    <lineage>
        <taxon>Bacteria</taxon>
        <taxon>Bacillati</taxon>
        <taxon>Bacillota</taxon>
        <taxon>Bacilli</taxon>
        <taxon>Bacillales</taxon>
        <taxon>Paenibacillaceae</taxon>
        <taxon>Paenibacillus</taxon>
    </lineage>
</organism>
<gene>
    <name evidence="1" type="ORF">K0U00_32095</name>
</gene>
<dbReference type="InterPro" id="IPR017853">
    <property type="entry name" value="GH"/>
</dbReference>
<dbReference type="EMBL" id="JAHZIK010001306">
    <property type="protein sequence ID" value="MBW7458696.1"/>
    <property type="molecule type" value="Genomic_DNA"/>
</dbReference>
<dbReference type="SUPFAM" id="SSF51445">
    <property type="entry name" value="(Trans)glycosidases"/>
    <property type="match status" value="1"/>
</dbReference>
<name>A0ABS7CCN5_9BACL</name>
<sequence length="250" mass="28584">MRFRQVHLDFHTSEMIPGIGKSFDKKQFQQMLQKGHVDSITVFSKCHHGWAYHPSEANETHPGLSFDLLGSMIEAAHEINVNTPVYISAGLDEKLARRHPEWLIRSRDDQTQWVKGFMVPGYHEFCMNTPYLDVLLKQIEEVATRYDADGIFLDIVGVRKCYCQACIAGIRAQGLDPRDENVILAYGETVYAHYTESVKRVIHAIKPDMPIFHNGGHIQRGRRDLAHMNTHLELESLPTGGWGYDHFPLS</sequence>
<protein>
    <submittedName>
        <fullName evidence="1">Beta-galactosidase</fullName>
    </submittedName>
</protein>
<feature type="non-terminal residue" evidence="1">
    <location>
        <position position="250"/>
    </location>
</feature>
<keyword evidence="2" id="KW-1185">Reference proteome</keyword>
<dbReference type="Proteomes" id="UP001519887">
    <property type="component" value="Unassembled WGS sequence"/>
</dbReference>
<comment type="caution">
    <text evidence="1">The sequence shown here is derived from an EMBL/GenBank/DDBJ whole genome shotgun (WGS) entry which is preliminary data.</text>
</comment>
<accession>A0ABS7CCN5</accession>
<proteinExistence type="predicted"/>
<dbReference type="InterPro" id="IPR028212">
    <property type="entry name" value="GHL6"/>
</dbReference>
<dbReference type="Pfam" id="PF14871">
    <property type="entry name" value="GHL6"/>
    <property type="match status" value="1"/>
</dbReference>
<evidence type="ECO:0000313" key="2">
    <source>
        <dbReference type="Proteomes" id="UP001519887"/>
    </source>
</evidence>